<feature type="compositionally biased region" description="Low complexity" evidence="7">
    <location>
        <begin position="49"/>
        <end position="66"/>
    </location>
</feature>
<dbReference type="Proteomes" id="UP001530293">
    <property type="component" value="Unassembled WGS sequence"/>
</dbReference>
<keyword evidence="8" id="KW-0732">Signal</keyword>
<feature type="region of interest" description="Disordered" evidence="7">
    <location>
        <begin position="47"/>
        <end position="66"/>
    </location>
</feature>
<sequence>MRVPASNGGFLAMIATTASTFFLHAAAFRNADQPPVVGGIPKWADVEKNNNPSQPSSPLLPNANAAAESSSSQLDEFAAFAHQLANAARKEIAPYWRRGRHVLGQEIKLEEGRSEFQSASPVTLADRAAERVMRELITSAFPDHGIYGEEYGIKDADAEWVWVLDPIDGTRSFITGKPLFGTLISLLHKGTPVIGIIDQFVLNERWLGIAGKQSTLNGVPIRTDGARKLTDAEMYSTTPDMFQKGDALNKFDAMRSAVRTAHYGADCYAYALVASGFGADLVLEADLGLYDYCSLVPILQGAGGVISDWSGESLTLANHDKCKGRVLATANPVLHRQALDILNAQTSLSSTVGDISLAAADDVLLSVLNDNSSKHHNGITPLICGVMLGEAIAHYAPHPSKPSMTP</sequence>
<feature type="binding site" evidence="6">
    <location>
        <position position="165"/>
    </location>
    <ligand>
        <name>Mg(2+)</name>
        <dbReference type="ChEBI" id="CHEBI:18420"/>
        <label>1</label>
        <note>catalytic</note>
    </ligand>
</feature>
<gene>
    <name evidence="9" type="ORF">ACHAWU_005982</name>
</gene>
<evidence type="ECO:0000313" key="10">
    <source>
        <dbReference type="Proteomes" id="UP001530293"/>
    </source>
</evidence>
<dbReference type="GO" id="GO:0046872">
    <property type="term" value="F:metal ion binding"/>
    <property type="evidence" value="ECO:0007669"/>
    <property type="project" value="UniProtKB-KW"/>
</dbReference>
<feature type="binding site" evidence="6">
    <location>
        <position position="149"/>
    </location>
    <ligand>
        <name>Mg(2+)</name>
        <dbReference type="ChEBI" id="CHEBI:18420"/>
        <label>1</label>
        <note>catalytic</note>
    </ligand>
</feature>
<dbReference type="PANTHER" id="PTHR43200">
    <property type="entry name" value="PHOSPHATASE"/>
    <property type="match status" value="1"/>
</dbReference>
<keyword evidence="10" id="KW-1185">Reference proteome</keyword>
<feature type="chain" id="PRO_5044808548" description="Histidinol-phosphatase" evidence="8">
    <location>
        <begin position="28"/>
        <end position="406"/>
    </location>
</feature>
<protein>
    <recommendedName>
        <fullName evidence="11">Histidinol-phosphatase</fullName>
    </recommendedName>
</protein>
<dbReference type="PANTHER" id="PTHR43200:SF6">
    <property type="entry name" value="3'(2'),5'-BISPHOSPHATE NUCLEOTIDASE"/>
    <property type="match status" value="1"/>
</dbReference>
<comment type="similarity">
    <text evidence="2">Belongs to the inositol monophosphatase superfamily.</text>
</comment>
<dbReference type="PROSITE" id="PS00629">
    <property type="entry name" value="IMP_1"/>
    <property type="match status" value="1"/>
</dbReference>
<evidence type="ECO:0000256" key="4">
    <source>
        <dbReference type="ARBA" id="ARBA00022801"/>
    </source>
</evidence>
<evidence type="ECO:0000313" key="9">
    <source>
        <dbReference type="EMBL" id="KAL3760447.1"/>
    </source>
</evidence>
<evidence type="ECO:0000256" key="7">
    <source>
        <dbReference type="SAM" id="MobiDB-lite"/>
    </source>
</evidence>
<comment type="cofactor">
    <cofactor evidence="1 6">
        <name>Mg(2+)</name>
        <dbReference type="ChEBI" id="CHEBI:18420"/>
    </cofactor>
</comment>
<dbReference type="InterPro" id="IPR020583">
    <property type="entry name" value="Inositol_monoP_metal-BS"/>
</dbReference>
<keyword evidence="4" id="KW-0378">Hydrolase</keyword>
<dbReference type="AlphaFoldDB" id="A0ABD3ME58"/>
<dbReference type="EMBL" id="JALLBG020000186">
    <property type="protein sequence ID" value="KAL3760447.1"/>
    <property type="molecule type" value="Genomic_DNA"/>
</dbReference>
<feature type="binding site" evidence="6">
    <location>
        <position position="168"/>
    </location>
    <ligand>
        <name>Mg(2+)</name>
        <dbReference type="ChEBI" id="CHEBI:18420"/>
        <label>1</label>
        <note>catalytic</note>
    </ligand>
</feature>
<feature type="binding site" evidence="6">
    <location>
        <position position="167"/>
    </location>
    <ligand>
        <name>Mg(2+)</name>
        <dbReference type="ChEBI" id="CHEBI:18420"/>
        <label>1</label>
        <note>catalytic</note>
    </ligand>
</feature>
<evidence type="ECO:0008006" key="11">
    <source>
        <dbReference type="Google" id="ProtNLM"/>
    </source>
</evidence>
<dbReference type="SUPFAM" id="SSF56655">
    <property type="entry name" value="Carbohydrate phosphatase"/>
    <property type="match status" value="1"/>
</dbReference>
<name>A0ABD3ME58_9STRA</name>
<dbReference type="PRINTS" id="PR00377">
    <property type="entry name" value="IMPHPHTASES"/>
</dbReference>
<feature type="binding site" evidence="6">
    <location>
        <position position="291"/>
    </location>
    <ligand>
        <name>Mg(2+)</name>
        <dbReference type="ChEBI" id="CHEBI:18420"/>
        <label>1</label>
        <note>catalytic</note>
    </ligand>
</feature>
<dbReference type="InterPro" id="IPR051090">
    <property type="entry name" value="Inositol_monoP_superfamily"/>
</dbReference>
<accession>A0ABD3ME58</accession>
<dbReference type="Gene3D" id="3.30.540.10">
    <property type="entry name" value="Fructose-1,6-Bisphosphatase, subunit A, domain 1"/>
    <property type="match status" value="1"/>
</dbReference>
<dbReference type="CDD" id="cd01641">
    <property type="entry name" value="Bacterial_IMPase_like_1"/>
    <property type="match status" value="1"/>
</dbReference>
<proteinExistence type="inferred from homology"/>
<reference evidence="9 10" key="1">
    <citation type="submission" date="2024-10" db="EMBL/GenBank/DDBJ databases">
        <title>Updated reference genomes for cyclostephanoid diatoms.</title>
        <authorList>
            <person name="Roberts W.R."/>
            <person name="Alverson A.J."/>
        </authorList>
    </citation>
    <scope>NUCLEOTIDE SEQUENCE [LARGE SCALE GENOMIC DNA]</scope>
    <source>
        <strain evidence="9 10">AJA232-27</strain>
    </source>
</reference>
<dbReference type="Gene3D" id="3.40.190.80">
    <property type="match status" value="1"/>
</dbReference>
<feature type="signal peptide" evidence="8">
    <location>
        <begin position="1"/>
        <end position="27"/>
    </location>
</feature>
<dbReference type="InterPro" id="IPR000760">
    <property type="entry name" value="Inositol_monophosphatase-like"/>
</dbReference>
<dbReference type="GO" id="GO:0016791">
    <property type="term" value="F:phosphatase activity"/>
    <property type="evidence" value="ECO:0007669"/>
    <property type="project" value="UniProtKB-ARBA"/>
</dbReference>
<evidence type="ECO:0000256" key="5">
    <source>
        <dbReference type="ARBA" id="ARBA00022842"/>
    </source>
</evidence>
<evidence type="ECO:0000256" key="8">
    <source>
        <dbReference type="SAM" id="SignalP"/>
    </source>
</evidence>
<evidence type="ECO:0000256" key="2">
    <source>
        <dbReference type="ARBA" id="ARBA00009759"/>
    </source>
</evidence>
<keyword evidence="3 6" id="KW-0479">Metal-binding</keyword>
<organism evidence="9 10">
    <name type="scientific">Discostella pseudostelligera</name>
    <dbReference type="NCBI Taxonomy" id="259834"/>
    <lineage>
        <taxon>Eukaryota</taxon>
        <taxon>Sar</taxon>
        <taxon>Stramenopiles</taxon>
        <taxon>Ochrophyta</taxon>
        <taxon>Bacillariophyta</taxon>
        <taxon>Coscinodiscophyceae</taxon>
        <taxon>Thalassiosirophycidae</taxon>
        <taxon>Stephanodiscales</taxon>
        <taxon>Stephanodiscaceae</taxon>
        <taxon>Discostella</taxon>
    </lineage>
</organism>
<evidence type="ECO:0000256" key="1">
    <source>
        <dbReference type="ARBA" id="ARBA00001946"/>
    </source>
</evidence>
<dbReference type="Pfam" id="PF00459">
    <property type="entry name" value="Inositol_P"/>
    <property type="match status" value="1"/>
</dbReference>
<keyword evidence="5 6" id="KW-0460">Magnesium</keyword>
<comment type="caution">
    <text evidence="9">The sequence shown here is derived from an EMBL/GenBank/DDBJ whole genome shotgun (WGS) entry which is preliminary data.</text>
</comment>
<evidence type="ECO:0000256" key="3">
    <source>
        <dbReference type="ARBA" id="ARBA00022723"/>
    </source>
</evidence>
<evidence type="ECO:0000256" key="6">
    <source>
        <dbReference type="PIRSR" id="PIRSR600760-2"/>
    </source>
</evidence>